<feature type="compositionally biased region" description="Polar residues" evidence="4">
    <location>
        <begin position="228"/>
        <end position="240"/>
    </location>
</feature>
<evidence type="ECO:0000256" key="5">
    <source>
        <dbReference type="SAM" id="SignalP"/>
    </source>
</evidence>
<dbReference type="PANTHER" id="PTHR24198:SF165">
    <property type="entry name" value="ANKYRIN REPEAT-CONTAINING PROTEIN-RELATED"/>
    <property type="match status" value="1"/>
</dbReference>
<reference evidence="8 9" key="1">
    <citation type="submission" date="2018-08" db="EMBL/GenBank/DDBJ databases">
        <title>Aphanomyces genome sequencing and annotation.</title>
        <authorList>
            <person name="Minardi D."/>
            <person name="Oidtmann B."/>
            <person name="Van Der Giezen M."/>
            <person name="Studholme D.J."/>
        </authorList>
    </citation>
    <scope>NUCLEOTIDE SEQUENCE [LARGE SCALE GENOMIC DNA]</scope>
    <source>
        <strain evidence="7 8">Da</strain>
        <strain evidence="6 9">Sv</strain>
    </source>
</reference>
<evidence type="ECO:0000256" key="2">
    <source>
        <dbReference type="ARBA" id="ARBA00023043"/>
    </source>
</evidence>
<keyword evidence="5" id="KW-0732">Signal</keyword>
<dbReference type="SMART" id="SM00248">
    <property type="entry name" value="ANK"/>
    <property type="match status" value="4"/>
</dbReference>
<feature type="region of interest" description="Disordered" evidence="4">
    <location>
        <begin position="462"/>
        <end position="483"/>
    </location>
</feature>
<feature type="region of interest" description="Disordered" evidence="4">
    <location>
        <begin position="228"/>
        <end position="266"/>
    </location>
</feature>
<sequence>MLQLTALRIFTKLVEFALALPPDYPNRSELVTNVCTRGDPVSQLTLAIRLSNVELQFASLQALYTLACGHPDTNELIQSLHVSNATHTILSYLLHDDSRLSLLASKYIEHNTRYVLTSALNVDGGNEAATGDIICQGLELTALTLTRLLVTATNSDESADLRLQVASQLATALSSPLLKGKIRASSALVLLSSLGRLLERHEDCRTRVKELSFLPNLVHYLMLDETSSAPAGDASDQQEPVDTKAKPGKGGKPVKDSPKKDKETAPPAVTLAAAIPGLDSDAAIVDVQAVVKAEAAKTTFLNVRNAAEKMLHVFRFAAMVLRHNENGLRMGVAGTTSLLTILAEQAKTLDRIDDDPTKRTALVADIAQCLVYLAATSVDVCELCGDDALSPVNAFASFVLQHAGDDAVEVLSPLNYTWGVADSSIVDLTVPPRTIKPQVLCAQALAAFARGVLEFANVPSKAEEAQDKGKAPPLAKEKKQKDASLLPGEKVATRVAAFSLQLLQLLATLHDFDLHVEVLNILQSMPYLPNGRKALLRQAQEQLVLEREPPPSDVAGAVDALRINPPDGLTAGAAPFAQPWTEPLQAYARILEPVLHVFHRSDSPIPDIFAALKVLQGLLVDEKCPQDEYDLDLFTNVAVGQGGLVVLASLLDLPRLHDVPSCPDHDQALVQLLEDLLHHLIQWGTHAQGSVLAKLEAYIAEEEDSSDDAKQAIARTKTIASRWTSMLAASHDYARFSLVGVSALLVAVELCHHNLTKLLLQAGVRAEVADQGNNSALMKALAAGHYGIVDDLLAGGANVNTLNNRDQSVLKFCLVSAPQLQSPAIETAMNTLRQAESCIPTGAITSPQCLQVSALDASIVLDSIVVTNAAATAAYLQVFLEKGSDPNISDDDGSFPLHWVLSSARIRTQIRGCRVCLRFESTQVDAAAVLHLTALLLAHHAHVNVCNKRGQTPLHVAILNGHGEAALLLLQHGAHPFMTDGLGCLPLHYLCAGACGPDTIQVLDTILTLSTKFEVTPASFVDLRKGKSEAEKTLVELDAILADGLKALVAPRGLTTSPSSKADLLIHPSKSGLFPFHYACGIREPELDMAFELNAREFKSLSHF</sequence>
<dbReference type="EMBL" id="QUTG01002700">
    <property type="protein sequence ID" value="RHY95088.1"/>
    <property type="molecule type" value="Genomic_DNA"/>
</dbReference>
<evidence type="ECO:0000256" key="1">
    <source>
        <dbReference type="ARBA" id="ARBA00022737"/>
    </source>
</evidence>
<feature type="compositionally biased region" description="Basic and acidic residues" evidence="4">
    <location>
        <begin position="253"/>
        <end position="264"/>
    </location>
</feature>
<dbReference type="PROSITE" id="PS50088">
    <property type="entry name" value="ANK_REPEAT"/>
    <property type="match status" value="2"/>
</dbReference>
<dbReference type="Proteomes" id="UP000285712">
    <property type="component" value="Unassembled WGS sequence"/>
</dbReference>
<name>A0A3R7EBT8_APHAT</name>
<dbReference type="PROSITE" id="PS50297">
    <property type="entry name" value="ANK_REP_REGION"/>
    <property type="match status" value="1"/>
</dbReference>
<evidence type="ECO:0000313" key="7">
    <source>
        <dbReference type="EMBL" id="RHZ25451.1"/>
    </source>
</evidence>
<dbReference type="SUPFAM" id="SSF48403">
    <property type="entry name" value="Ankyrin repeat"/>
    <property type="match status" value="1"/>
</dbReference>
<dbReference type="InterPro" id="IPR002110">
    <property type="entry name" value="Ankyrin_rpt"/>
</dbReference>
<dbReference type="Pfam" id="PF00023">
    <property type="entry name" value="Ank"/>
    <property type="match status" value="1"/>
</dbReference>
<evidence type="ECO:0000313" key="9">
    <source>
        <dbReference type="Proteomes" id="UP000285712"/>
    </source>
</evidence>
<feature type="chain" id="PRO_5036092157" evidence="5">
    <location>
        <begin position="20"/>
        <end position="1104"/>
    </location>
</feature>
<proteinExistence type="predicted"/>
<dbReference type="Proteomes" id="UP000285430">
    <property type="component" value="Unassembled WGS sequence"/>
</dbReference>
<dbReference type="InterPro" id="IPR036770">
    <property type="entry name" value="Ankyrin_rpt-contain_sf"/>
</dbReference>
<dbReference type="AlphaFoldDB" id="A0A3R7EBT8"/>
<evidence type="ECO:0000256" key="3">
    <source>
        <dbReference type="PROSITE-ProRule" id="PRU00023"/>
    </source>
</evidence>
<dbReference type="Pfam" id="PF13857">
    <property type="entry name" value="Ank_5"/>
    <property type="match status" value="1"/>
</dbReference>
<dbReference type="PANTHER" id="PTHR24198">
    <property type="entry name" value="ANKYRIN REPEAT AND PROTEIN KINASE DOMAIN-CONTAINING PROTEIN"/>
    <property type="match status" value="1"/>
</dbReference>
<feature type="compositionally biased region" description="Basic and acidic residues" evidence="4">
    <location>
        <begin position="462"/>
        <end position="482"/>
    </location>
</feature>
<protein>
    <submittedName>
        <fullName evidence="6">Uncharacterized protein</fullName>
    </submittedName>
</protein>
<evidence type="ECO:0000313" key="8">
    <source>
        <dbReference type="Proteomes" id="UP000285430"/>
    </source>
</evidence>
<comment type="caution">
    <text evidence="6">The sequence shown here is derived from an EMBL/GenBank/DDBJ whole genome shotgun (WGS) entry which is preliminary data.</text>
</comment>
<dbReference type="InterPro" id="IPR016024">
    <property type="entry name" value="ARM-type_fold"/>
</dbReference>
<evidence type="ECO:0000313" key="6">
    <source>
        <dbReference type="EMBL" id="RHY95088.1"/>
    </source>
</evidence>
<keyword evidence="1" id="KW-0677">Repeat</keyword>
<gene>
    <name evidence="6" type="ORF">DYB35_006307</name>
    <name evidence="7" type="ORF">DYB37_006227</name>
</gene>
<dbReference type="SUPFAM" id="SSF48371">
    <property type="entry name" value="ARM repeat"/>
    <property type="match status" value="1"/>
</dbReference>
<dbReference type="VEuPathDB" id="FungiDB:H257_00883"/>
<feature type="repeat" description="ANK" evidence="3">
    <location>
        <begin position="772"/>
        <end position="804"/>
    </location>
</feature>
<evidence type="ECO:0000256" key="4">
    <source>
        <dbReference type="SAM" id="MobiDB-lite"/>
    </source>
</evidence>
<dbReference type="Gene3D" id="1.25.40.20">
    <property type="entry name" value="Ankyrin repeat-containing domain"/>
    <property type="match status" value="2"/>
</dbReference>
<organism evidence="6 9">
    <name type="scientific">Aphanomyces astaci</name>
    <name type="common">Crayfish plague agent</name>
    <dbReference type="NCBI Taxonomy" id="112090"/>
    <lineage>
        <taxon>Eukaryota</taxon>
        <taxon>Sar</taxon>
        <taxon>Stramenopiles</taxon>
        <taxon>Oomycota</taxon>
        <taxon>Saprolegniomycetes</taxon>
        <taxon>Saprolegniales</taxon>
        <taxon>Verrucalvaceae</taxon>
        <taxon>Aphanomyces</taxon>
    </lineage>
</organism>
<accession>A0A3R7EBT8</accession>
<dbReference type="EMBL" id="QUTH01002532">
    <property type="protein sequence ID" value="RHZ25451.1"/>
    <property type="molecule type" value="Genomic_DNA"/>
</dbReference>
<feature type="repeat" description="ANK" evidence="3">
    <location>
        <begin position="949"/>
        <end position="981"/>
    </location>
</feature>
<feature type="signal peptide" evidence="5">
    <location>
        <begin position="1"/>
        <end position="19"/>
    </location>
</feature>
<keyword evidence="2 3" id="KW-0040">ANK repeat</keyword>